<reference evidence="2" key="1">
    <citation type="journal article" date="2022" name="bioRxiv">
        <title>Sequencing and chromosome-scale assembly of the giantPleurodeles waltlgenome.</title>
        <authorList>
            <person name="Brown T."/>
            <person name="Elewa A."/>
            <person name="Iarovenko S."/>
            <person name="Subramanian E."/>
            <person name="Araus A.J."/>
            <person name="Petzold A."/>
            <person name="Susuki M."/>
            <person name="Suzuki K.-i.T."/>
            <person name="Hayashi T."/>
            <person name="Toyoda A."/>
            <person name="Oliveira C."/>
            <person name="Osipova E."/>
            <person name="Leigh N.D."/>
            <person name="Simon A."/>
            <person name="Yun M.H."/>
        </authorList>
    </citation>
    <scope>NUCLEOTIDE SEQUENCE</scope>
    <source>
        <strain evidence="2">20211129_DDA</strain>
        <tissue evidence="2">Liver</tissue>
    </source>
</reference>
<dbReference type="AlphaFoldDB" id="A0AAV7KXB2"/>
<keyword evidence="3" id="KW-1185">Reference proteome</keyword>
<organism evidence="2 3">
    <name type="scientific">Pleurodeles waltl</name>
    <name type="common">Iberian ribbed newt</name>
    <dbReference type="NCBI Taxonomy" id="8319"/>
    <lineage>
        <taxon>Eukaryota</taxon>
        <taxon>Metazoa</taxon>
        <taxon>Chordata</taxon>
        <taxon>Craniata</taxon>
        <taxon>Vertebrata</taxon>
        <taxon>Euteleostomi</taxon>
        <taxon>Amphibia</taxon>
        <taxon>Batrachia</taxon>
        <taxon>Caudata</taxon>
        <taxon>Salamandroidea</taxon>
        <taxon>Salamandridae</taxon>
        <taxon>Pleurodelinae</taxon>
        <taxon>Pleurodeles</taxon>
    </lineage>
</organism>
<comment type="caution">
    <text evidence="2">The sequence shown here is derived from an EMBL/GenBank/DDBJ whole genome shotgun (WGS) entry which is preliminary data.</text>
</comment>
<feature type="compositionally biased region" description="Basic and acidic residues" evidence="1">
    <location>
        <begin position="34"/>
        <end position="47"/>
    </location>
</feature>
<accession>A0AAV7KXB2</accession>
<feature type="compositionally biased region" description="Polar residues" evidence="1">
    <location>
        <begin position="1"/>
        <end position="11"/>
    </location>
</feature>
<evidence type="ECO:0000256" key="1">
    <source>
        <dbReference type="SAM" id="MobiDB-lite"/>
    </source>
</evidence>
<gene>
    <name evidence="2" type="ORF">NDU88_004062</name>
</gene>
<dbReference type="EMBL" id="JANPWB010000016">
    <property type="protein sequence ID" value="KAJ1083907.1"/>
    <property type="molecule type" value="Genomic_DNA"/>
</dbReference>
<dbReference type="Proteomes" id="UP001066276">
    <property type="component" value="Chromosome 12"/>
</dbReference>
<evidence type="ECO:0000313" key="3">
    <source>
        <dbReference type="Proteomes" id="UP001066276"/>
    </source>
</evidence>
<proteinExistence type="predicted"/>
<feature type="region of interest" description="Disordered" evidence="1">
    <location>
        <begin position="1"/>
        <end position="53"/>
    </location>
</feature>
<name>A0AAV7KXB2_PLEWA</name>
<protein>
    <submittedName>
        <fullName evidence="2">Uncharacterized protein</fullName>
    </submittedName>
</protein>
<evidence type="ECO:0000313" key="2">
    <source>
        <dbReference type="EMBL" id="KAJ1083907.1"/>
    </source>
</evidence>
<sequence>MTMPGKTQITLMGTRGAEPGSSRLWRPQGGTKRVKVDDAEDKGDKDTSVPGMFNPEDIYRTCSADWVPVEKDQIKNRSFERHRDQAACSKKEKVWSWMAVFMGLYLCDCSHYSKDLWGL</sequence>